<protein>
    <submittedName>
        <fullName evidence="2">Uncharacterized protein</fullName>
    </submittedName>
</protein>
<feature type="region of interest" description="Disordered" evidence="1">
    <location>
        <begin position="64"/>
        <end position="86"/>
    </location>
</feature>
<name>A0A840LBT7_9BURK</name>
<evidence type="ECO:0000313" key="2">
    <source>
        <dbReference type="EMBL" id="MBB4844335.1"/>
    </source>
</evidence>
<organism evidence="2 3">
    <name type="scientific">Roseateles oligotrophus</name>
    <dbReference type="NCBI Taxonomy" id="1769250"/>
    <lineage>
        <taxon>Bacteria</taxon>
        <taxon>Pseudomonadati</taxon>
        <taxon>Pseudomonadota</taxon>
        <taxon>Betaproteobacteria</taxon>
        <taxon>Burkholderiales</taxon>
        <taxon>Sphaerotilaceae</taxon>
        <taxon>Roseateles</taxon>
    </lineage>
</organism>
<dbReference type="EMBL" id="JACHLP010000005">
    <property type="protein sequence ID" value="MBB4844335.1"/>
    <property type="molecule type" value="Genomic_DNA"/>
</dbReference>
<keyword evidence="3" id="KW-1185">Reference proteome</keyword>
<evidence type="ECO:0000313" key="3">
    <source>
        <dbReference type="Proteomes" id="UP000562027"/>
    </source>
</evidence>
<gene>
    <name evidence="2" type="ORF">HNP55_002871</name>
</gene>
<accession>A0A840LBT7</accession>
<sequence length="236" mass="25723">MPAFHTEIAGESSVLAISSDCARNRFGLSLSPSRTHPTVQSHGLRVGLRSHWSCRGQDRIFSGEAATSGRRASKPSRWQPEARQSDVKPLRHLDQAVFRKISAPHVAISSATRKPGCFGAKWVVGKWPPLTRAGPGCELQAPEASWPAPSRSERRCGRYPPLQVPTSESGSAWSLESTPEAVQPVEQRMALLAVVCQTFPENEPCIRAVHPAGTRCRATVPVIPSSMRTSRSTRLC</sequence>
<proteinExistence type="predicted"/>
<reference evidence="2 3" key="1">
    <citation type="submission" date="2020-08" db="EMBL/GenBank/DDBJ databases">
        <title>Functional genomics of gut bacteria from endangered species of beetles.</title>
        <authorList>
            <person name="Carlos-Shanley C."/>
        </authorList>
    </citation>
    <scope>NUCLEOTIDE SEQUENCE [LARGE SCALE GENOMIC DNA]</scope>
    <source>
        <strain evidence="2 3">S00239</strain>
    </source>
</reference>
<dbReference type="Proteomes" id="UP000562027">
    <property type="component" value="Unassembled WGS sequence"/>
</dbReference>
<evidence type="ECO:0000256" key="1">
    <source>
        <dbReference type="SAM" id="MobiDB-lite"/>
    </source>
</evidence>
<comment type="caution">
    <text evidence="2">The sequence shown here is derived from an EMBL/GenBank/DDBJ whole genome shotgun (WGS) entry which is preliminary data.</text>
</comment>
<dbReference type="AlphaFoldDB" id="A0A840LBT7"/>